<feature type="region of interest" description="Disordered" evidence="1">
    <location>
        <begin position="1"/>
        <end position="26"/>
    </location>
</feature>
<protein>
    <submittedName>
        <fullName evidence="2">Uncharacterized protein</fullName>
    </submittedName>
</protein>
<evidence type="ECO:0000313" key="2">
    <source>
        <dbReference type="EMBL" id="CAK0789937.1"/>
    </source>
</evidence>
<name>A0ABN9PFA1_9DINO</name>
<feature type="compositionally biased region" description="Low complexity" evidence="1">
    <location>
        <begin position="1"/>
        <end position="19"/>
    </location>
</feature>
<evidence type="ECO:0000256" key="1">
    <source>
        <dbReference type="SAM" id="MobiDB-lite"/>
    </source>
</evidence>
<dbReference type="Proteomes" id="UP001189429">
    <property type="component" value="Unassembled WGS sequence"/>
</dbReference>
<feature type="non-terminal residue" evidence="2">
    <location>
        <position position="210"/>
    </location>
</feature>
<gene>
    <name evidence="2" type="ORF">PCOR1329_LOCUS1343</name>
</gene>
<feature type="compositionally biased region" description="Basic residues" evidence="1">
    <location>
        <begin position="107"/>
        <end position="117"/>
    </location>
</feature>
<sequence length="210" mass="22130">RQRAQAAAAAGRSVPRRACGGAGAGAAVGARTGGSRWHGPCRPAAFFGRAQLRGGRLRPCGRWRFRQTAVAGPEGAERRRRRLRPGHGVAAGAGAARAAPGKPPGAARRRRLQRCRGRLPAGRPLGGRALVPRARSRRPAPPRRRRLRGRAWRAAGVPWRLVAALLEEMRAAQVGRPPAGGMCRGAAIAACGVGHAWEAALWLLAASPPR</sequence>
<feature type="region of interest" description="Disordered" evidence="1">
    <location>
        <begin position="70"/>
        <end position="147"/>
    </location>
</feature>
<dbReference type="EMBL" id="CAUYUJ010000325">
    <property type="protein sequence ID" value="CAK0789937.1"/>
    <property type="molecule type" value="Genomic_DNA"/>
</dbReference>
<feature type="compositionally biased region" description="Low complexity" evidence="1">
    <location>
        <begin position="86"/>
        <end position="106"/>
    </location>
</feature>
<keyword evidence="3" id="KW-1185">Reference proteome</keyword>
<proteinExistence type="predicted"/>
<feature type="compositionally biased region" description="Basic residues" evidence="1">
    <location>
        <begin position="134"/>
        <end position="147"/>
    </location>
</feature>
<feature type="compositionally biased region" description="Low complexity" evidence="1">
    <location>
        <begin position="118"/>
        <end position="133"/>
    </location>
</feature>
<feature type="non-terminal residue" evidence="2">
    <location>
        <position position="1"/>
    </location>
</feature>
<evidence type="ECO:0000313" key="3">
    <source>
        <dbReference type="Proteomes" id="UP001189429"/>
    </source>
</evidence>
<reference evidence="2" key="1">
    <citation type="submission" date="2023-10" db="EMBL/GenBank/DDBJ databases">
        <authorList>
            <person name="Chen Y."/>
            <person name="Shah S."/>
            <person name="Dougan E. K."/>
            <person name="Thang M."/>
            <person name="Chan C."/>
        </authorList>
    </citation>
    <scope>NUCLEOTIDE SEQUENCE [LARGE SCALE GENOMIC DNA]</scope>
</reference>
<organism evidence="2 3">
    <name type="scientific">Prorocentrum cordatum</name>
    <dbReference type="NCBI Taxonomy" id="2364126"/>
    <lineage>
        <taxon>Eukaryota</taxon>
        <taxon>Sar</taxon>
        <taxon>Alveolata</taxon>
        <taxon>Dinophyceae</taxon>
        <taxon>Prorocentrales</taxon>
        <taxon>Prorocentraceae</taxon>
        <taxon>Prorocentrum</taxon>
    </lineage>
</organism>
<accession>A0ABN9PFA1</accession>
<comment type="caution">
    <text evidence="2">The sequence shown here is derived from an EMBL/GenBank/DDBJ whole genome shotgun (WGS) entry which is preliminary data.</text>
</comment>